<reference evidence="2" key="1">
    <citation type="submission" date="2013-09" db="EMBL/GenBank/DDBJ databases">
        <title>Corchorus olitorius genome sequencing.</title>
        <authorList>
            <person name="Alam M."/>
            <person name="Haque M.S."/>
            <person name="Islam M.S."/>
            <person name="Emdad E.M."/>
            <person name="Islam M.M."/>
            <person name="Ahmed B."/>
            <person name="Halim A."/>
            <person name="Hossen Q.M.M."/>
            <person name="Hossain M.Z."/>
            <person name="Ahmed R."/>
            <person name="Khan M.M."/>
            <person name="Islam R."/>
            <person name="Rashid M.M."/>
            <person name="Khan S.A."/>
            <person name="Rahman M.S."/>
            <person name="Alam M."/>
            <person name="Yahiya A.S."/>
            <person name="Khan M.S."/>
            <person name="Azam M.S."/>
            <person name="Haque T."/>
            <person name="Lashkar M.Z.H."/>
            <person name="Akhand A.I."/>
            <person name="Morshed G."/>
            <person name="Roy S."/>
            <person name="Uddin K.S."/>
            <person name="Rabeya T."/>
            <person name="Hossain A.S."/>
            <person name="Chowdhury A."/>
            <person name="Snigdha A.R."/>
            <person name="Mortoza M.S."/>
            <person name="Matin S.A."/>
            <person name="Hoque S.M.E."/>
            <person name="Islam M.K."/>
            <person name="Roy D.K."/>
            <person name="Haider R."/>
            <person name="Moosa M.M."/>
            <person name="Elias S.M."/>
            <person name="Hasan A.M."/>
            <person name="Jahan S."/>
            <person name="Shafiuddin M."/>
            <person name="Mahmood N."/>
            <person name="Shommy N.S."/>
        </authorList>
    </citation>
    <scope>NUCLEOTIDE SEQUENCE [LARGE SCALE GENOMIC DNA]</scope>
    <source>
        <strain evidence="2">cv. O-4</strain>
    </source>
</reference>
<accession>A0A1R3GTL8</accession>
<evidence type="ECO:0000313" key="1">
    <source>
        <dbReference type="EMBL" id="OMO61419.1"/>
    </source>
</evidence>
<organism evidence="1 2">
    <name type="scientific">Corchorus olitorius</name>
    <dbReference type="NCBI Taxonomy" id="93759"/>
    <lineage>
        <taxon>Eukaryota</taxon>
        <taxon>Viridiplantae</taxon>
        <taxon>Streptophyta</taxon>
        <taxon>Embryophyta</taxon>
        <taxon>Tracheophyta</taxon>
        <taxon>Spermatophyta</taxon>
        <taxon>Magnoliopsida</taxon>
        <taxon>eudicotyledons</taxon>
        <taxon>Gunneridae</taxon>
        <taxon>Pentapetalae</taxon>
        <taxon>rosids</taxon>
        <taxon>malvids</taxon>
        <taxon>Malvales</taxon>
        <taxon>Malvaceae</taxon>
        <taxon>Grewioideae</taxon>
        <taxon>Apeibeae</taxon>
        <taxon>Corchorus</taxon>
    </lineage>
</organism>
<dbReference type="EMBL" id="AWUE01021655">
    <property type="protein sequence ID" value="OMO61419.1"/>
    <property type="molecule type" value="Genomic_DNA"/>
</dbReference>
<proteinExistence type="predicted"/>
<evidence type="ECO:0000313" key="2">
    <source>
        <dbReference type="Proteomes" id="UP000187203"/>
    </source>
</evidence>
<gene>
    <name evidence="1" type="ORF">COLO4_33440</name>
</gene>
<dbReference type="AlphaFoldDB" id="A0A1R3GTL8"/>
<sequence>MAKNEIFGVEVSRPYEFRRANIKSNMGQSKIA</sequence>
<dbReference type="Proteomes" id="UP000187203">
    <property type="component" value="Unassembled WGS sequence"/>
</dbReference>
<keyword evidence="2" id="KW-1185">Reference proteome</keyword>
<name>A0A1R3GTL8_9ROSI</name>
<protein>
    <submittedName>
        <fullName evidence="1">Uncharacterized protein</fullName>
    </submittedName>
</protein>
<comment type="caution">
    <text evidence="1">The sequence shown here is derived from an EMBL/GenBank/DDBJ whole genome shotgun (WGS) entry which is preliminary data.</text>
</comment>